<gene>
    <name evidence="4" type="ORF">DY78_GL002266</name>
</gene>
<evidence type="ECO:0000313" key="4">
    <source>
        <dbReference type="EMBL" id="KRO29583.1"/>
    </source>
</evidence>
<dbReference type="InterPro" id="IPR001647">
    <property type="entry name" value="HTH_TetR"/>
</dbReference>
<accession>A0A0R2NV32</accession>
<proteinExistence type="predicted"/>
<comment type="caution">
    <text evidence="4">The sequence shown here is derived from an EMBL/GenBank/DDBJ whole genome shotgun (WGS) entry which is preliminary data.</text>
</comment>
<evidence type="ECO:0000313" key="5">
    <source>
        <dbReference type="Proteomes" id="UP000050920"/>
    </source>
</evidence>
<evidence type="ECO:0000259" key="3">
    <source>
        <dbReference type="PROSITE" id="PS50977"/>
    </source>
</evidence>
<evidence type="ECO:0000256" key="1">
    <source>
        <dbReference type="ARBA" id="ARBA00023125"/>
    </source>
</evidence>
<dbReference type="PANTHER" id="PTHR43479:SF7">
    <property type="entry name" value="TETR-FAMILY TRANSCRIPTIONAL REGULATOR"/>
    <property type="match status" value="1"/>
</dbReference>
<protein>
    <recommendedName>
        <fullName evidence="3">HTH tetR-type domain-containing protein</fullName>
    </recommendedName>
</protein>
<dbReference type="InterPro" id="IPR050624">
    <property type="entry name" value="HTH-type_Tx_Regulator"/>
</dbReference>
<feature type="DNA-binding region" description="H-T-H motif" evidence="2">
    <location>
        <begin position="29"/>
        <end position="48"/>
    </location>
</feature>
<dbReference type="PROSITE" id="PS50977">
    <property type="entry name" value="HTH_TETR_2"/>
    <property type="match status" value="1"/>
</dbReference>
<feature type="domain" description="HTH tetR-type" evidence="3">
    <location>
        <begin position="6"/>
        <end position="66"/>
    </location>
</feature>
<dbReference type="Proteomes" id="UP000050920">
    <property type="component" value="Unassembled WGS sequence"/>
</dbReference>
<sequence length="177" mass="20132">MDPRVQRTQQALRTALFQLLETQALNDITVTRLCQTAGINRRTFYIHYQNVTEVFTDYETELAAQLRAGITAQHPDVDSLLATVNTILFSNFKGFRYLCLNRQAQHLIDDLKQLLLTVMTEQLVGPQPTPAQIVVLQYTVAGLLDSYVAWVVQPRTVDFDVLMAMNKQLVHRSLALL</sequence>
<name>A0A0R2NV32_9LACO</name>
<dbReference type="EMBL" id="AYGX02000002">
    <property type="protein sequence ID" value="KRO29583.1"/>
    <property type="molecule type" value="Genomic_DNA"/>
</dbReference>
<dbReference type="InterPro" id="IPR009057">
    <property type="entry name" value="Homeodomain-like_sf"/>
</dbReference>
<dbReference type="RefSeq" id="WP_024625040.1">
    <property type="nucleotide sequence ID" value="NZ_AYGX02000002.1"/>
</dbReference>
<dbReference type="GO" id="GO:0003677">
    <property type="term" value="F:DNA binding"/>
    <property type="evidence" value="ECO:0007669"/>
    <property type="project" value="UniProtKB-UniRule"/>
</dbReference>
<keyword evidence="5" id="KW-1185">Reference proteome</keyword>
<dbReference type="Gene3D" id="1.10.357.10">
    <property type="entry name" value="Tetracycline Repressor, domain 2"/>
    <property type="match status" value="1"/>
</dbReference>
<evidence type="ECO:0000256" key="2">
    <source>
        <dbReference type="PROSITE-ProRule" id="PRU00335"/>
    </source>
</evidence>
<dbReference type="PANTHER" id="PTHR43479">
    <property type="entry name" value="ACREF/ENVCD OPERON REPRESSOR-RELATED"/>
    <property type="match status" value="1"/>
</dbReference>
<organism evidence="4 5">
    <name type="scientific">Lactiplantibacillus fabifermentans DSM 21115</name>
    <dbReference type="NCBI Taxonomy" id="1413187"/>
    <lineage>
        <taxon>Bacteria</taxon>
        <taxon>Bacillati</taxon>
        <taxon>Bacillota</taxon>
        <taxon>Bacilli</taxon>
        <taxon>Lactobacillales</taxon>
        <taxon>Lactobacillaceae</taxon>
        <taxon>Lactiplantibacillus</taxon>
    </lineage>
</organism>
<keyword evidence="1 2" id="KW-0238">DNA-binding</keyword>
<dbReference type="SUPFAM" id="SSF46689">
    <property type="entry name" value="Homeodomain-like"/>
    <property type="match status" value="1"/>
</dbReference>
<dbReference type="AlphaFoldDB" id="A0A0R2NV32"/>
<reference evidence="4 5" key="1">
    <citation type="journal article" date="2015" name="Genome Announc.">
        <title>Expanding the biotechnology potential of lactobacilli through comparative genomics of 213 strains and associated genera.</title>
        <authorList>
            <person name="Sun Z."/>
            <person name="Harris H.M."/>
            <person name="McCann A."/>
            <person name="Guo C."/>
            <person name="Argimon S."/>
            <person name="Zhang W."/>
            <person name="Yang X."/>
            <person name="Jeffery I.B."/>
            <person name="Cooney J.C."/>
            <person name="Kagawa T.F."/>
            <person name="Liu W."/>
            <person name="Song Y."/>
            <person name="Salvetti E."/>
            <person name="Wrobel A."/>
            <person name="Rasinkangas P."/>
            <person name="Parkhill J."/>
            <person name="Rea M.C."/>
            <person name="O'Sullivan O."/>
            <person name="Ritari J."/>
            <person name="Douillard F.P."/>
            <person name="Paul Ross R."/>
            <person name="Yang R."/>
            <person name="Briner A.E."/>
            <person name="Felis G.E."/>
            <person name="de Vos W.M."/>
            <person name="Barrangou R."/>
            <person name="Klaenhammer T.R."/>
            <person name="Caufield P.W."/>
            <person name="Cui Y."/>
            <person name="Zhang H."/>
            <person name="O'Toole P.W."/>
        </authorList>
    </citation>
    <scope>NUCLEOTIDE SEQUENCE [LARGE SCALE GENOMIC DNA]</scope>
    <source>
        <strain evidence="4 5">DSM 21115</strain>
    </source>
</reference>